<protein>
    <submittedName>
        <fullName evidence="1">Uncharacterized protein</fullName>
    </submittedName>
</protein>
<evidence type="ECO:0000313" key="1">
    <source>
        <dbReference type="EMBL" id="XHV10822.1"/>
    </source>
</evidence>
<dbReference type="EMBL" id="PQ287320">
    <property type="protein sequence ID" value="XHV10822.1"/>
    <property type="molecule type" value="Genomic_DNA"/>
</dbReference>
<accession>A0AB74UMZ8</accession>
<gene>
    <name evidence="1" type="ORF">BL57_350</name>
</gene>
<name>A0AB74UMZ8_9VIRU</name>
<proteinExistence type="predicted"/>
<organism evidence="1">
    <name type="scientific">Caulobacter phage BL57</name>
    <dbReference type="NCBI Taxonomy" id="3348355"/>
    <lineage>
        <taxon>Viruses</taxon>
    </lineage>
</organism>
<reference evidence="1" key="1">
    <citation type="submission" date="2024-10" db="EMBL/GenBank/DDBJ databases">
        <title>Genetic diversity among independent isolates of the Dolichocephalovirinae subfamily.</title>
        <authorList>
            <person name="Ely B."/>
            <person name="Thomas Q."/>
            <person name="Mohammadi T."/>
        </authorList>
    </citation>
    <scope>NUCLEOTIDE SEQUENCE</scope>
</reference>
<sequence length="106" mass="12408">MRAARATGRLLDLLVYTDEGHEQARWFDHVGNGAWAVRTRFGWVIEMASPSAFLRPVYTDDPREATRFRFSTMATLLHWRHEWRLEPYATDENAKPSGYTIISDHR</sequence>